<dbReference type="RefSeq" id="XP_045962787.1">
    <property type="nucleotide sequence ID" value="XM_046095539.1"/>
</dbReference>
<proteinExistence type="predicted"/>
<reference evidence="3" key="1">
    <citation type="journal article" date="2021" name="Nat. Commun.">
        <title>Genetic determinants of endophytism in the Arabidopsis root mycobiome.</title>
        <authorList>
            <person name="Mesny F."/>
            <person name="Miyauchi S."/>
            <person name="Thiergart T."/>
            <person name="Pickel B."/>
            <person name="Atanasova L."/>
            <person name="Karlsson M."/>
            <person name="Huettel B."/>
            <person name="Barry K.W."/>
            <person name="Haridas S."/>
            <person name="Chen C."/>
            <person name="Bauer D."/>
            <person name="Andreopoulos W."/>
            <person name="Pangilinan J."/>
            <person name="LaButti K."/>
            <person name="Riley R."/>
            <person name="Lipzen A."/>
            <person name="Clum A."/>
            <person name="Drula E."/>
            <person name="Henrissat B."/>
            <person name="Kohler A."/>
            <person name="Grigoriev I.V."/>
            <person name="Martin F.M."/>
            <person name="Hacquard S."/>
        </authorList>
    </citation>
    <scope>NUCLEOTIDE SEQUENCE</scope>
    <source>
        <strain evidence="3">MPI-SDFR-AT-0073</strain>
    </source>
</reference>
<feature type="coiled-coil region" evidence="1">
    <location>
        <begin position="22"/>
        <end position="86"/>
    </location>
</feature>
<feature type="region of interest" description="Disordered" evidence="2">
    <location>
        <begin position="191"/>
        <end position="221"/>
    </location>
</feature>
<feature type="coiled-coil region" evidence="1">
    <location>
        <begin position="484"/>
        <end position="539"/>
    </location>
</feature>
<dbReference type="GeneID" id="70124432"/>
<feature type="compositionally biased region" description="Basic and acidic residues" evidence="2">
    <location>
        <begin position="191"/>
        <end position="214"/>
    </location>
</feature>
<accession>A0A9P8UUP0</accession>
<dbReference type="AlphaFoldDB" id="A0A9P8UUP0"/>
<evidence type="ECO:0000256" key="1">
    <source>
        <dbReference type="SAM" id="Coils"/>
    </source>
</evidence>
<sequence length="1122" mass="127115">MAAAFAFLQRNLPRTNTYPTWIAAADSKIKEVKKALDDNQEDIKDTATKLAYHADDGAITNNALDIRSMKTTLDDLQKDRERLSHDVKSRFDELSSVIDAQPTFLRDSLQRLKASKVAELLHHFLEVFHTLDLVRDLSDTHKQGLFHVEVELLKGERDKLKLQIDNGLRQASQDVMSREIHDELLSRCSTHESHVESLKQQMRDDESARDKREQTAQAATRKLRGQLALYKEKADKFERDLNQQRQDFDGALDTKERMIDDLSHTLEAMGKSDKDNEELHEQTVRELVEQQTSLTRKLQRRDRSIRSLKETASRLGQNCEADLAALRSDYDALKEQASAAESDIMARDAELERFHRDAEEFDKQREESEKAQYEASRMLAEATARERDWLSEIEQLNIQLQHERRKAIDATAAKNEAVAEFNNLHTTHQELKNSSAVIKVSLTILERRHGELASERDAANQARICGELDLVRAAGERDISRAQRDRLQTQIGSVRNELSEVEGARDALASANKALQVDINAFEEERASLLRENVKSRRECRSISDTSSELVLNTLMLRSRCNLLGRHILAVRKQLAAERAAASTLRDVSARRFGIITDVELERDEKIACLRGMTTDRDTWQRRCHDHLTQLIYHEGEHLDLSDENEKLLQAVAGLGEAYEHLDQSTTALQQANAHRISALQMGVDQLTMDQQTQCNQRNADQASIASLEDRIRGGIDTARTTVEELKKQMHAQIATSQAAMEGLKQRLWEQMNADKAALEELEKRLHDQTATSQAAMEDLKKRSQEQMTTDQAAIGALEKRLQGLDKQMQGQKLAEQATIDGLHQKMQDQELVNIATAQRLEQKCRESRTSLDVAKAAMARYLSVTSDPPQVCEDHISSRFLESITASPLIQSSRDVPQVWVVAVPWLAPAETRRCATSSQPGALNLLTQLYHRVAAGHLEVSTFHILELAMAECNKVAQSISAGALCLILQTARTRFPTETGHLPHELFLIGLLHLGHLVQKNWARSFPEVEKYQEFLRHRSPWHHIGSPTVADDLTSLQKLVRDNGLMDEKALLGLLRVSDDVVAIDLARRTIRLVSRRRCEFWDGTGRIVGPEGHENILIPITSGKDLLWWIKNGRLVA</sequence>
<comment type="caution">
    <text evidence="3">The sequence shown here is derived from an EMBL/GenBank/DDBJ whole genome shotgun (WGS) entry which is preliminary data.</text>
</comment>
<organism evidence="3 4">
    <name type="scientific">Truncatella angustata</name>
    <dbReference type="NCBI Taxonomy" id="152316"/>
    <lineage>
        <taxon>Eukaryota</taxon>
        <taxon>Fungi</taxon>
        <taxon>Dikarya</taxon>
        <taxon>Ascomycota</taxon>
        <taxon>Pezizomycotina</taxon>
        <taxon>Sordariomycetes</taxon>
        <taxon>Xylariomycetidae</taxon>
        <taxon>Amphisphaeriales</taxon>
        <taxon>Sporocadaceae</taxon>
        <taxon>Truncatella</taxon>
    </lineage>
</organism>
<evidence type="ECO:0000313" key="4">
    <source>
        <dbReference type="Proteomes" id="UP000758603"/>
    </source>
</evidence>
<feature type="coiled-coil region" evidence="1">
    <location>
        <begin position="316"/>
        <end position="413"/>
    </location>
</feature>
<dbReference type="Proteomes" id="UP000758603">
    <property type="component" value="Unassembled WGS sequence"/>
</dbReference>
<keyword evidence="1" id="KW-0175">Coiled coil</keyword>
<gene>
    <name evidence="3" type="ORF">BKA67DRAFT_217038</name>
</gene>
<evidence type="ECO:0000256" key="2">
    <source>
        <dbReference type="SAM" id="MobiDB-lite"/>
    </source>
</evidence>
<feature type="coiled-coil region" evidence="1">
    <location>
        <begin position="752"/>
        <end position="779"/>
    </location>
</feature>
<protein>
    <submittedName>
        <fullName evidence="3">Uncharacterized protein</fullName>
    </submittedName>
</protein>
<name>A0A9P8UUP0_9PEZI</name>
<keyword evidence="4" id="KW-1185">Reference proteome</keyword>
<evidence type="ECO:0000313" key="3">
    <source>
        <dbReference type="EMBL" id="KAH6658553.1"/>
    </source>
</evidence>
<dbReference type="EMBL" id="JAGPXC010000002">
    <property type="protein sequence ID" value="KAH6658553.1"/>
    <property type="molecule type" value="Genomic_DNA"/>
</dbReference>